<evidence type="ECO:0000313" key="1">
    <source>
        <dbReference type="EMBL" id="EWM26826.1"/>
    </source>
</evidence>
<evidence type="ECO:0000313" key="2">
    <source>
        <dbReference type="Proteomes" id="UP000019335"/>
    </source>
</evidence>
<accession>W7U1R9</accession>
<gene>
    <name evidence="1" type="ORF">Naga_100018g21</name>
</gene>
<proteinExistence type="predicted"/>
<sequence>MYSILGVMIKTCIVHLSAKHFRAGSLCCGSAYHVEILAFQRSMALKINLFFTFQNGASFFGLKTRLPKVKDVIVNSEAYHLVILLKKRVKKKTEKFLLRFFIEGLHIDTKGFENKFHAQACWLLLLTHYVDSHKAACDYFH</sequence>
<dbReference type="EMBL" id="AZIL01000606">
    <property type="protein sequence ID" value="EWM26826.1"/>
    <property type="molecule type" value="Genomic_DNA"/>
</dbReference>
<dbReference type="AlphaFoldDB" id="W7U1R9"/>
<protein>
    <submittedName>
        <fullName evidence="1">Uncharacterized protein</fullName>
    </submittedName>
</protein>
<reference evidence="1 2" key="1">
    <citation type="journal article" date="2014" name="Mol. Plant">
        <title>Chromosome Scale Genome Assembly and Transcriptome Profiling of Nannochloropsis gaditana in Nitrogen Depletion.</title>
        <authorList>
            <person name="Corteggiani Carpinelli E."/>
            <person name="Telatin A."/>
            <person name="Vitulo N."/>
            <person name="Forcato C."/>
            <person name="D'Angelo M."/>
            <person name="Schiavon R."/>
            <person name="Vezzi A."/>
            <person name="Giacometti G.M."/>
            <person name="Morosinotto T."/>
            <person name="Valle G."/>
        </authorList>
    </citation>
    <scope>NUCLEOTIDE SEQUENCE [LARGE SCALE GENOMIC DNA]</scope>
    <source>
        <strain evidence="1 2">B-31</strain>
    </source>
</reference>
<name>W7U1R9_9STRA</name>
<comment type="caution">
    <text evidence="1">The sequence shown here is derived from an EMBL/GenBank/DDBJ whole genome shotgun (WGS) entry which is preliminary data.</text>
</comment>
<keyword evidence="2" id="KW-1185">Reference proteome</keyword>
<organism evidence="1 2">
    <name type="scientific">Nannochloropsis gaditana</name>
    <dbReference type="NCBI Taxonomy" id="72520"/>
    <lineage>
        <taxon>Eukaryota</taxon>
        <taxon>Sar</taxon>
        <taxon>Stramenopiles</taxon>
        <taxon>Ochrophyta</taxon>
        <taxon>Eustigmatophyceae</taxon>
        <taxon>Eustigmatales</taxon>
        <taxon>Monodopsidaceae</taxon>
        <taxon>Nannochloropsis</taxon>
    </lineage>
</organism>
<dbReference type="Proteomes" id="UP000019335">
    <property type="component" value="Chromosome 8"/>
</dbReference>